<accession>A0A8J3NKV5</accession>
<keyword evidence="3" id="KW-1185">Reference proteome</keyword>
<dbReference type="RefSeq" id="WP_203749376.1">
    <property type="nucleotide sequence ID" value="NZ_BONF01000026.1"/>
</dbReference>
<name>A0A8J3NKV5_9ACTN</name>
<dbReference type="EMBL" id="BONF01000026">
    <property type="protein sequence ID" value="GIF83096.1"/>
    <property type="molecule type" value="Genomic_DNA"/>
</dbReference>
<comment type="caution">
    <text evidence="2">The sequence shown here is derived from an EMBL/GenBank/DDBJ whole genome shotgun (WGS) entry which is preliminary data.</text>
</comment>
<evidence type="ECO:0000313" key="2">
    <source>
        <dbReference type="EMBL" id="GIF83096.1"/>
    </source>
</evidence>
<sequence length="83" mass="9506">MLATGRDPAGAVRLWRVHTGRWPVVAYTLGMADQAGYRYQEVVAGRAEADASARRWAEEIRRYGRPRSREPDETVPDRTHLLR</sequence>
<organism evidence="2 3">
    <name type="scientific">Catellatospora bangladeshensis</name>
    <dbReference type="NCBI Taxonomy" id="310355"/>
    <lineage>
        <taxon>Bacteria</taxon>
        <taxon>Bacillati</taxon>
        <taxon>Actinomycetota</taxon>
        <taxon>Actinomycetes</taxon>
        <taxon>Micromonosporales</taxon>
        <taxon>Micromonosporaceae</taxon>
        <taxon>Catellatospora</taxon>
    </lineage>
</organism>
<dbReference type="AlphaFoldDB" id="A0A8J3NKV5"/>
<evidence type="ECO:0000313" key="3">
    <source>
        <dbReference type="Proteomes" id="UP000601223"/>
    </source>
</evidence>
<protein>
    <submittedName>
        <fullName evidence="2">Uncharacterized protein</fullName>
    </submittedName>
</protein>
<gene>
    <name evidence="2" type="ORF">Cba03nite_44450</name>
</gene>
<reference evidence="2 3" key="1">
    <citation type="submission" date="2021-01" db="EMBL/GenBank/DDBJ databases">
        <title>Whole genome shotgun sequence of Catellatospora bangladeshensis NBRC 107357.</title>
        <authorList>
            <person name="Komaki H."/>
            <person name="Tamura T."/>
        </authorList>
    </citation>
    <scope>NUCLEOTIDE SEQUENCE [LARGE SCALE GENOMIC DNA]</scope>
    <source>
        <strain evidence="2 3">NBRC 107357</strain>
    </source>
</reference>
<proteinExistence type="predicted"/>
<evidence type="ECO:0000256" key="1">
    <source>
        <dbReference type="SAM" id="MobiDB-lite"/>
    </source>
</evidence>
<feature type="region of interest" description="Disordered" evidence="1">
    <location>
        <begin position="64"/>
        <end position="83"/>
    </location>
</feature>
<dbReference type="Proteomes" id="UP000601223">
    <property type="component" value="Unassembled WGS sequence"/>
</dbReference>